<accession>A0A8H5XVH8</accession>
<dbReference type="InterPro" id="IPR015422">
    <property type="entry name" value="PyrdxlP-dep_Trfase_small"/>
</dbReference>
<name>A0A8H5XVH8_9HYPO</name>
<sequence length="296" mass="32107">MFAARGMSPPAAAPIVCGIWYPDDVEDGSDVVEIVVDEVKYVIAGESTWECATTGRKFHASTGSMIWLPKNCKAIRRYSKGLKTFYVEQDYRKPTSLEDPGTAYLARLDALYISGETAFRSANPQSLGLHQARIVEFKTNGTLHPSSSSGQFPLFMERGSGNSVVSVDGTDYLDFSYDPSAGVIGHANPELLDSLRTALEIDTNLGDATSKEVQLARALKARFRSLEALRFCVLQTEAVAIALSLAVNATGKNKIMTFRPGHITTSSHDLVAAIYNDMESVSKQVSSDVATILVEP</sequence>
<dbReference type="Gene3D" id="2.60.120.10">
    <property type="entry name" value="Jelly Rolls"/>
    <property type="match status" value="1"/>
</dbReference>
<dbReference type="InterPro" id="IPR014710">
    <property type="entry name" value="RmlC-like_jellyroll"/>
</dbReference>
<evidence type="ECO:0000256" key="1">
    <source>
        <dbReference type="ARBA" id="ARBA00001933"/>
    </source>
</evidence>
<proteinExistence type="predicted"/>
<organism evidence="3 4">
    <name type="scientific">Fusarium globosum</name>
    <dbReference type="NCBI Taxonomy" id="78864"/>
    <lineage>
        <taxon>Eukaryota</taxon>
        <taxon>Fungi</taxon>
        <taxon>Dikarya</taxon>
        <taxon>Ascomycota</taxon>
        <taxon>Pezizomycotina</taxon>
        <taxon>Sordariomycetes</taxon>
        <taxon>Hypocreomycetidae</taxon>
        <taxon>Hypocreales</taxon>
        <taxon>Nectriaceae</taxon>
        <taxon>Fusarium</taxon>
        <taxon>Fusarium fujikuroi species complex</taxon>
    </lineage>
</organism>
<dbReference type="InterPro" id="IPR005814">
    <property type="entry name" value="Aminotrans_3"/>
</dbReference>
<dbReference type="Proteomes" id="UP000532311">
    <property type="component" value="Unassembled WGS sequence"/>
</dbReference>
<dbReference type="Gene3D" id="3.40.640.10">
    <property type="entry name" value="Type I PLP-dependent aspartate aminotransferase-like (Major domain)"/>
    <property type="match status" value="1"/>
</dbReference>
<evidence type="ECO:0000313" key="4">
    <source>
        <dbReference type="Proteomes" id="UP000532311"/>
    </source>
</evidence>
<dbReference type="PANTHER" id="PTHR43713:SF3">
    <property type="entry name" value="GLUTAMATE-1-SEMIALDEHYDE 2,1-AMINOMUTASE 1, CHLOROPLASTIC-RELATED"/>
    <property type="match status" value="1"/>
</dbReference>
<dbReference type="EMBL" id="JAAQPF010000514">
    <property type="protein sequence ID" value="KAF5700702.1"/>
    <property type="molecule type" value="Genomic_DNA"/>
</dbReference>
<keyword evidence="4" id="KW-1185">Reference proteome</keyword>
<dbReference type="AlphaFoldDB" id="A0A8H5XVH8"/>
<protein>
    <submittedName>
        <fullName evidence="3">Glutamate-1-semialdehyde 2,1-aminomutase</fullName>
    </submittedName>
</protein>
<dbReference type="InterPro" id="IPR015421">
    <property type="entry name" value="PyrdxlP-dep_Trfase_major"/>
</dbReference>
<reference evidence="3 4" key="1">
    <citation type="submission" date="2020-05" db="EMBL/GenBank/DDBJ databases">
        <title>Identification and distribution of gene clusters putatively required for synthesis of sphingolipid metabolism inhibitors in phylogenetically diverse species of the filamentous fungus Fusarium.</title>
        <authorList>
            <person name="Kim H.-S."/>
            <person name="Busman M."/>
            <person name="Brown D.W."/>
            <person name="Divon H."/>
            <person name="Uhlig S."/>
            <person name="Proctor R.H."/>
        </authorList>
    </citation>
    <scope>NUCLEOTIDE SEQUENCE [LARGE SCALE GENOMIC DNA]</scope>
    <source>
        <strain evidence="3 4">NRRL 26131</strain>
    </source>
</reference>
<keyword evidence="2" id="KW-0663">Pyridoxal phosphate</keyword>
<dbReference type="GO" id="GO:0030170">
    <property type="term" value="F:pyridoxal phosphate binding"/>
    <property type="evidence" value="ECO:0007669"/>
    <property type="project" value="InterPro"/>
</dbReference>
<gene>
    <name evidence="3" type="ORF">FGLOB1_10632</name>
</gene>
<dbReference type="Pfam" id="PF00202">
    <property type="entry name" value="Aminotran_3"/>
    <property type="match status" value="1"/>
</dbReference>
<dbReference type="InterPro" id="IPR015424">
    <property type="entry name" value="PyrdxlP-dep_Trfase"/>
</dbReference>
<evidence type="ECO:0000313" key="3">
    <source>
        <dbReference type="EMBL" id="KAF5700702.1"/>
    </source>
</evidence>
<dbReference type="Gene3D" id="3.90.1150.10">
    <property type="entry name" value="Aspartate Aminotransferase, domain 1"/>
    <property type="match status" value="1"/>
</dbReference>
<evidence type="ECO:0000256" key="2">
    <source>
        <dbReference type="ARBA" id="ARBA00022898"/>
    </source>
</evidence>
<dbReference type="PANTHER" id="PTHR43713">
    <property type="entry name" value="GLUTAMATE-1-SEMIALDEHYDE 2,1-AMINOMUTASE"/>
    <property type="match status" value="1"/>
</dbReference>
<comment type="caution">
    <text evidence="3">The sequence shown here is derived from an EMBL/GenBank/DDBJ whole genome shotgun (WGS) entry which is preliminary data.</text>
</comment>
<comment type="cofactor">
    <cofactor evidence="1">
        <name>pyridoxal 5'-phosphate</name>
        <dbReference type="ChEBI" id="CHEBI:597326"/>
    </cofactor>
</comment>
<dbReference type="SUPFAM" id="SSF53383">
    <property type="entry name" value="PLP-dependent transferases"/>
    <property type="match status" value="1"/>
</dbReference>
<dbReference type="GO" id="GO:0008483">
    <property type="term" value="F:transaminase activity"/>
    <property type="evidence" value="ECO:0007669"/>
    <property type="project" value="InterPro"/>
</dbReference>